<comment type="pathway">
    <text evidence="3">Bacterial outer membrane biogenesis; LPS core biosynthesis.</text>
</comment>
<dbReference type="InterPro" id="IPR004821">
    <property type="entry name" value="Cyt_trans-like"/>
</dbReference>
<keyword evidence="7 12" id="KW-0418">Kinase</keyword>
<dbReference type="Gene3D" id="3.40.1190.20">
    <property type="match status" value="1"/>
</dbReference>
<comment type="function">
    <text evidence="2 12">Catalyzes the ADP transfer from ATP to D-glycero-beta-D-manno-heptose 1-phosphate, yielding ADP-D-glycero-beta-D-manno-heptose.</text>
</comment>
<dbReference type="Gene3D" id="3.40.50.620">
    <property type="entry name" value="HUPs"/>
    <property type="match status" value="1"/>
</dbReference>
<dbReference type="NCBIfam" id="TIGR00125">
    <property type="entry name" value="cyt_tran_rel"/>
    <property type="match status" value="1"/>
</dbReference>
<dbReference type="CDD" id="cd01172">
    <property type="entry name" value="RfaE_like"/>
    <property type="match status" value="1"/>
</dbReference>
<comment type="catalytic activity">
    <reaction evidence="11 12">
        <text>D-glycero-beta-D-manno-heptose 1-phosphate + ATP + H(+) = ADP-D-glycero-beta-D-manno-heptose + diphosphate</text>
        <dbReference type="Rhea" id="RHEA:27465"/>
        <dbReference type="ChEBI" id="CHEBI:15378"/>
        <dbReference type="ChEBI" id="CHEBI:30616"/>
        <dbReference type="ChEBI" id="CHEBI:33019"/>
        <dbReference type="ChEBI" id="CHEBI:59967"/>
        <dbReference type="ChEBI" id="CHEBI:61593"/>
        <dbReference type="EC" id="2.7.7.70"/>
    </reaction>
</comment>
<dbReference type="NCBIfam" id="TIGR02198">
    <property type="entry name" value="rfaE_dom_I"/>
    <property type="match status" value="1"/>
</dbReference>
<dbReference type="InterPro" id="IPR029056">
    <property type="entry name" value="Ribokinase-like"/>
</dbReference>
<dbReference type="NCBIfam" id="TIGR02199">
    <property type="entry name" value="rfaE_dom_II"/>
    <property type="match status" value="1"/>
</dbReference>
<dbReference type="PANTHER" id="PTHR46969">
    <property type="entry name" value="BIFUNCTIONAL PROTEIN HLDE"/>
    <property type="match status" value="1"/>
</dbReference>
<proteinExistence type="inferred from homology"/>
<dbReference type="PANTHER" id="PTHR46969:SF1">
    <property type="entry name" value="BIFUNCTIONAL PROTEIN HLDE"/>
    <property type="match status" value="1"/>
</dbReference>
<dbReference type="InterPro" id="IPR023030">
    <property type="entry name" value="Bifunc_HldE"/>
</dbReference>
<comment type="pathway">
    <text evidence="12">Nucleotide-sugar biosynthesis; ADP-L-glycero-beta-D-manno-heptose biosynthesis; ADP-L-glycero-beta-D-manno-heptose from D-glycero-beta-D-manno-heptose 7-phosphate: step 3/4.</text>
</comment>
<comment type="similarity">
    <text evidence="12">In the C-terminal section; belongs to the cytidylyltransferase family.</text>
</comment>
<evidence type="ECO:0000256" key="4">
    <source>
        <dbReference type="ARBA" id="ARBA00022679"/>
    </source>
</evidence>
<evidence type="ECO:0000313" key="16">
    <source>
        <dbReference type="Proteomes" id="UP000603352"/>
    </source>
</evidence>
<name>A0ABQ1IN10_9PROT</name>
<dbReference type="Proteomes" id="UP000603352">
    <property type="component" value="Unassembled WGS sequence"/>
</dbReference>
<dbReference type="EC" id="2.7.1.167" evidence="12"/>
<comment type="catalytic activity">
    <reaction evidence="12">
        <text>D-glycero-beta-D-manno-heptose 7-phosphate + ATP = D-glycero-beta-D-manno-heptose 1,7-bisphosphate + ADP + H(+)</text>
        <dbReference type="Rhea" id="RHEA:27473"/>
        <dbReference type="ChEBI" id="CHEBI:15378"/>
        <dbReference type="ChEBI" id="CHEBI:30616"/>
        <dbReference type="ChEBI" id="CHEBI:60204"/>
        <dbReference type="ChEBI" id="CHEBI:60208"/>
        <dbReference type="ChEBI" id="CHEBI:456216"/>
        <dbReference type="EC" id="2.7.1.167"/>
    </reaction>
</comment>
<dbReference type="HAMAP" id="MF_01603">
    <property type="entry name" value="HldE"/>
    <property type="match status" value="1"/>
</dbReference>
<reference evidence="16" key="1">
    <citation type="journal article" date="2019" name="Int. J. Syst. Evol. Microbiol.">
        <title>The Global Catalogue of Microorganisms (GCM) 10K type strain sequencing project: providing services to taxonomists for standard genome sequencing and annotation.</title>
        <authorList>
            <consortium name="The Broad Institute Genomics Platform"/>
            <consortium name="The Broad Institute Genome Sequencing Center for Infectious Disease"/>
            <person name="Wu L."/>
            <person name="Ma J."/>
        </authorList>
    </citation>
    <scope>NUCLEOTIDE SEQUENCE [LARGE SCALE GENOMIC DNA]</scope>
    <source>
        <strain evidence="16">CGMCC 1.10188</strain>
    </source>
</reference>
<feature type="region of interest" description="Ribokinase" evidence="12">
    <location>
        <begin position="1"/>
        <end position="349"/>
    </location>
</feature>
<comment type="pathway">
    <text evidence="12">Nucleotide-sugar biosynthesis; ADP-L-glycero-beta-D-manno-heptose biosynthesis; ADP-L-glycero-beta-D-manno-heptose from D-glycero-beta-D-manno-heptose 7-phosphate: step 1/4.</text>
</comment>
<dbReference type="SUPFAM" id="SSF53613">
    <property type="entry name" value="Ribokinase-like"/>
    <property type="match status" value="1"/>
</dbReference>
<dbReference type="InterPro" id="IPR011914">
    <property type="entry name" value="RfaE_dom_II"/>
</dbReference>
<evidence type="ECO:0000256" key="1">
    <source>
        <dbReference type="ARBA" id="ARBA00002319"/>
    </source>
</evidence>
<dbReference type="InterPro" id="IPR011611">
    <property type="entry name" value="PfkB_dom"/>
</dbReference>
<feature type="domain" description="Carbohydrate kinase PfkB" evidence="13">
    <location>
        <begin position="28"/>
        <end position="329"/>
    </location>
</feature>
<sequence>MSTSSVRAAGAARVDFLDLDRRFGAVTVAVIGDVMLDRFVYGKVERISPEAPIPVLRVERRRTMIGGAGNAARNVASLGAHARLVAVVGPDAAAAELRDLLAAEDRVTGDLAVDIDGSTIVKTRYVAQSQQLLRSDEDGPGGLSLTAHAGLMAAVAEAVAAADIVLLSDYGKGVLAPDILTDIMACCLAAGRPVVVDPKARDLSRYRGAMVLTPNAAELAMASGETIDPADDAAVTRAALALVRAHGFQHLVATRGAHGVTVVGADGSAVHLPARAREVFDVSGAGDTLVAALACGLAAGGSLVDAVQYANAAAGVVVGKLGTATVTPTEIRAAAAGDAEARSVAAGAPPRHARVVDTAADAARITAGWQAEGLRVGVTNGCFDLLHRGHLDVIGKARAACDRLVVAVNADASVRRLKGPSRPVQDQDTRAAVLAALADVDLVLIFAEDTPAELIAAIQPDLLVKGGDYSPDTVVGADVVTARGGRVMIVPILPGHSTTATVARINQSGD</sequence>
<feature type="region of interest" description="Cytidylyltransferase" evidence="12">
    <location>
        <begin position="378"/>
        <end position="510"/>
    </location>
</feature>
<evidence type="ECO:0000259" key="13">
    <source>
        <dbReference type="Pfam" id="PF00294"/>
    </source>
</evidence>
<evidence type="ECO:0000256" key="2">
    <source>
        <dbReference type="ARBA" id="ARBA00003753"/>
    </source>
</evidence>
<protein>
    <recommendedName>
        <fullName evidence="12">Bifunctional protein HldE</fullName>
    </recommendedName>
    <domain>
        <recommendedName>
            <fullName evidence="12">D-beta-D-heptose 7-phosphate kinase</fullName>
            <ecNumber evidence="12">2.7.1.167</ecNumber>
        </recommendedName>
        <alternativeName>
            <fullName evidence="12">D-beta-D-heptose 7-phosphotransferase</fullName>
        </alternativeName>
        <alternativeName>
            <fullName evidence="12">D-glycero-beta-D-manno-heptose-7-phosphate kinase</fullName>
        </alternativeName>
    </domain>
    <domain>
        <recommendedName>
            <fullName evidence="12">D-beta-D-heptose 1-phosphate adenylyltransferase</fullName>
            <ecNumber evidence="12">2.7.7.70</ecNumber>
        </recommendedName>
        <alternativeName>
            <fullName evidence="12">D-glycero-beta-D-manno-heptose 1-phosphate adenylyltransferase</fullName>
        </alternativeName>
    </domain>
</protein>
<organism evidence="15 16">
    <name type="scientific">Tistrella bauzanensis</name>
    <dbReference type="NCBI Taxonomy" id="657419"/>
    <lineage>
        <taxon>Bacteria</taxon>
        <taxon>Pseudomonadati</taxon>
        <taxon>Pseudomonadota</taxon>
        <taxon>Alphaproteobacteria</taxon>
        <taxon>Geminicoccales</taxon>
        <taxon>Geminicoccaceae</taxon>
        <taxon>Tistrella</taxon>
    </lineage>
</organism>
<keyword evidence="9 12" id="KW-0511">Multifunctional enzyme</keyword>
<evidence type="ECO:0000313" key="15">
    <source>
        <dbReference type="EMBL" id="GGB47901.1"/>
    </source>
</evidence>
<comment type="subunit">
    <text evidence="12">Homodimer.</text>
</comment>
<evidence type="ECO:0000256" key="11">
    <source>
        <dbReference type="ARBA" id="ARBA00047428"/>
    </source>
</evidence>
<dbReference type="Pfam" id="PF01467">
    <property type="entry name" value="CTP_transf_like"/>
    <property type="match status" value="1"/>
</dbReference>
<comment type="function">
    <text evidence="1 12">Catalyzes the phosphorylation of D-glycero-D-manno-heptose 7-phosphate at the C-1 position to selectively form D-glycero-beta-D-manno-heptose-1,7-bisphosphate.</text>
</comment>
<dbReference type="InterPro" id="IPR014729">
    <property type="entry name" value="Rossmann-like_a/b/a_fold"/>
</dbReference>
<comment type="caution">
    <text evidence="15">The sequence shown here is derived from an EMBL/GenBank/DDBJ whole genome shotgun (WGS) entry which is preliminary data.</text>
</comment>
<feature type="active site" evidence="12">
    <location>
        <position position="287"/>
    </location>
</feature>
<dbReference type="EC" id="2.7.7.70" evidence="12"/>
<evidence type="ECO:0000256" key="3">
    <source>
        <dbReference type="ARBA" id="ARBA00004713"/>
    </source>
</evidence>
<gene>
    <name evidence="15" type="primary">rfaE</name>
    <name evidence="12" type="synonym">hldE</name>
    <name evidence="15" type="ORF">GCM10011505_31250</name>
</gene>
<dbReference type="InterPro" id="IPR011913">
    <property type="entry name" value="RfaE_dom_I"/>
</dbReference>
<keyword evidence="8 12" id="KW-0067">ATP-binding</keyword>
<evidence type="ECO:0000256" key="10">
    <source>
        <dbReference type="ARBA" id="ARBA00023277"/>
    </source>
</evidence>
<evidence type="ECO:0000256" key="8">
    <source>
        <dbReference type="ARBA" id="ARBA00022840"/>
    </source>
</evidence>
<dbReference type="InterPro" id="IPR002173">
    <property type="entry name" value="Carboh/pur_kinase_PfkB_CS"/>
</dbReference>
<evidence type="ECO:0000259" key="14">
    <source>
        <dbReference type="Pfam" id="PF01467"/>
    </source>
</evidence>
<dbReference type="Pfam" id="PF00294">
    <property type="entry name" value="PfkB"/>
    <property type="match status" value="1"/>
</dbReference>
<keyword evidence="16" id="KW-1185">Reference proteome</keyword>
<keyword evidence="4 12" id="KW-0808">Transferase</keyword>
<evidence type="ECO:0000256" key="9">
    <source>
        <dbReference type="ARBA" id="ARBA00023268"/>
    </source>
</evidence>
<dbReference type="RefSeq" id="WP_188579547.1">
    <property type="nucleotide sequence ID" value="NZ_BMDZ01000038.1"/>
</dbReference>
<feature type="domain" description="Cytidyltransferase-like" evidence="14">
    <location>
        <begin position="378"/>
        <end position="473"/>
    </location>
</feature>
<accession>A0ABQ1IN10</accession>
<evidence type="ECO:0000256" key="7">
    <source>
        <dbReference type="ARBA" id="ARBA00022777"/>
    </source>
</evidence>
<keyword evidence="10 12" id="KW-0119">Carbohydrate metabolism</keyword>
<evidence type="ECO:0000256" key="5">
    <source>
        <dbReference type="ARBA" id="ARBA00022695"/>
    </source>
</evidence>
<comment type="similarity">
    <text evidence="12">In the N-terminal section; belongs to the carbohydrate kinase PfkB family.</text>
</comment>
<dbReference type="SUPFAM" id="SSF52374">
    <property type="entry name" value="Nucleotidylyl transferase"/>
    <property type="match status" value="1"/>
</dbReference>
<keyword evidence="6 12" id="KW-0547">Nucleotide-binding</keyword>
<evidence type="ECO:0000256" key="12">
    <source>
        <dbReference type="HAMAP-Rule" id="MF_01603"/>
    </source>
</evidence>
<evidence type="ECO:0000256" key="6">
    <source>
        <dbReference type="ARBA" id="ARBA00022741"/>
    </source>
</evidence>
<dbReference type="EMBL" id="BMDZ01000038">
    <property type="protein sequence ID" value="GGB47901.1"/>
    <property type="molecule type" value="Genomic_DNA"/>
</dbReference>
<feature type="binding site" evidence="12">
    <location>
        <begin position="215"/>
        <end position="218"/>
    </location>
    <ligand>
        <name>ATP</name>
        <dbReference type="ChEBI" id="CHEBI:30616"/>
    </ligand>
</feature>
<dbReference type="PROSITE" id="PS00584">
    <property type="entry name" value="PFKB_KINASES_2"/>
    <property type="match status" value="1"/>
</dbReference>
<keyword evidence="5 12" id="KW-0548">Nucleotidyltransferase</keyword>